<feature type="signal peptide" evidence="1">
    <location>
        <begin position="1"/>
        <end position="21"/>
    </location>
</feature>
<organism evidence="2 3">
    <name type="scientific">Wickerhamomyces anomalus (strain ATCC 58044 / CBS 1984 / NCYC 433 / NRRL Y-366-8)</name>
    <name type="common">Yeast</name>
    <name type="synonym">Hansenula anomala</name>
    <dbReference type="NCBI Taxonomy" id="683960"/>
    <lineage>
        <taxon>Eukaryota</taxon>
        <taxon>Fungi</taxon>
        <taxon>Dikarya</taxon>
        <taxon>Ascomycota</taxon>
        <taxon>Saccharomycotina</taxon>
        <taxon>Saccharomycetes</taxon>
        <taxon>Phaffomycetales</taxon>
        <taxon>Wickerhamomycetaceae</taxon>
        <taxon>Wickerhamomyces</taxon>
    </lineage>
</organism>
<dbReference type="AlphaFoldDB" id="A0A1E3P5Z1"/>
<feature type="chain" id="PRO_5009133672" evidence="1">
    <location>
        <begin position="22"/>
        <end position="149"/>
    </location>
</feature>
<evidence type="ECO:0000313" key="3">
    <source>
        <dbReference type="Proteomes" id="UP000094112"/>
    </source>
</evidence>
<proteinExistence type="predicted"/>
<reference evidence="2 3" key="1">
    <citation type="journal article" date="2016" name="Proc. Natl. Acad. Sci. U.S.A.">
        <title>Comparative genomics of biotechnologically important yeasts.</title>
        <authorList>
            <person name="Riley R."/>
            <person name="Haridas S."/>
            <person name="Wolfe K.H."/>
            <person name="Lopes M.R."/>
            <person name="Hittinger C.T."/>
            <person name="Goeker M."/>
            <person name="Salamov A.A."/>
            <person name="Wisecaver J.H."/>
            <person name="Long T.M."/>
            <person name="Calvey C.H."/>
            <person name="Aerts A.L."/>
            <person name="Barry K.W."/>
            <person name="Choi C."/>
            <person name="Clum A."/>
            <person name="Coughlan A.Y."/>
            <person name="Deshpande S."/>
            <person name="Douglass A.P."/>
            <person name="Hanson S.J."/>
            <person name="Klenk H.-P."/>
            <person name="LaButti K.M."/>
            <person name="Lapidus A."/>
            <person name="Lindquist E.A."/>
            <person name="Lipzen A.M."/>
            <person name="Meier-Kolthoff J.P."/>
            <person name="Ohm R.A."/>
            <person name="Otillar R.P."/>
            <person name="Pangilinan J.L."/>
            <person name="Peng Y."/>
            <person name="Rokas A."/>
            <person name="Rosa C.A."/>
            <person name="Scheuner C."/>
            <person name="Sibirny A.A."/>
            <person name="Slot J.C."/>
            <person name="Stielow J.B."/>
            <person name="Sun H."/>
            <person name="Kurtzman C.P."/>
            <person name="Blackwell M."/>
            <person name="Grigoriev I.V."/>
            <person name="Jeffries T.W."/>
        </authorList>
    </citation>
    <scope>NUCLEOTIDE SEQUENCE [LARGE SCALE GENOMIC DNA]</scope>
    <source>
        <strain evidence="3">ATCC 58044 / CBS 1984 / NCYC 433 / NRRL Y-366-8</strain>
    </source>
</reference>
<dbReference type="Proteomes" id="UP000094112">
    <property type="component" value="Unassembled WGS sequence"/>
</dbReference>
<sequence length="149" mass="17213">MVKLFSLLSFYIPTLMVTTGAIETFSGLALQRFLRCVQTFAPENYQYGISMDKKIIIFPEIRRHLNITGTDGPILACIQGFLTGHAEMTMTERDGADMYYTFQDGIHQLNAGAQEHIEQFELVYHDRTIPEDMLQRMNQKLKEHKEKYG</sequence>
<dbReference type="EMBL" id="KV454209">
    <property type="protein sequence ID" value="ODQ60783.1"/>
    <property type="molecule type" value="Genomic_DNA"/>
</dbReference>
<dbReference type="RefSeq" id="XP_019039990.1">
    <property type="nucleotide sequence ID" value="XM_019183164.1"/>
</dbReference>
<evidence type="ECO:0000313" key="2">
    <source>
        <dbReference type="EMBL" id="ODQ60783.1"/>
    </source>
</evidence>
<protein>
    <submittedName>
        <fullName evidence="2">Uncharacterized protein</fullName>
    </submittedName>
</protein>
<name>A0A1E3P5Z1_WICAA</name>
<evidence type="ECO:0000256" key="1">
    <source>
        <dbReference type="SAM" id="SignalP"/>
    </source>
</evidence>
<dbReference type="GeneID" id="30200410"/>
<accession>A0A1E3P5Z1</accession>
<gene>
    <name evidence="2" type="ORF">WICANDRAFT_61348</name>
</gene>
<keyword evidence="3" id="KW-1185">Reference proteome</keyword>
<keyword evidence="1" id="KW-0732">Signal</keyword>